<comment type="caution">
    <text evidence="2">The sequence shown here is derived from an EMBL/GenBank/DDBJ whole genome shotgun (WGS) entry which is preliminary data.</text>
</comment>
<dbReference type="PROSITE" id="PS51186">
    <property type="entry name" value="GNAT"/>
    <property type="match status" value="1"/>
</dbReference>
<dbReference type="InterPro" id="IPR000182">
    <property type="entry name" value="GNAT_dom"/>
</dbReference>
<evidence type="ECO:0000259" key="1">
    <source>
        <dbReference type="PROSITE" id="PS51186"/>
    </source>
</evidence>
<dbReference type="Pfam" id="PF00583">
    <property type="entry name" value="Acetyltransf_1"/>
    <property type="match status" value="1"/>
</dbReference>
<sequence>MKIRLASASDLEWINEQYKKADFLLSDLQNEYVVIATIDNERAGVGRLVKINEDTAEMGGIYTLEEFRGKKVADSIVKHLVEQAQQIKYFNIYCIPFKPLKNFYAKHGFSEITQFEHIHPDILNKLNFCKKEYETDVLLMKI</sequence>
<feature type="domain" description="N-acetyltransferase" evidence="1">
    <location>
        <begin position="1"/>
        <end position="129"/>
    </location>
</feature>
<protein>
    <submittedName>
        <fullName evidence="2">GNAT family N-acetyltransferase</fullName>
    </submittedName>
</protein>
<accession>A0ABU5IWM3</accession>
<dbReference type="EMBL" id="JAXOFX010000003">
    <property type="protein sequence ID" value="MDZ5471532.1"/>
    <property type="molecule type" value="Genomic_DNA"/>
</dbReference>
<evidence type="ECO:0000313" key="3">
    <source>
        <dbReference type="Proteomes" id="UP001290455"/>
    </source>
</evidence>
<keyword evidence="3" id="KW-1185">Reference proteome</keyword>
<gene>
    <name evidence="2" type="ORF">SM124_07205</name>
</gene>
<proteinExistence type="predicted"/>
<dbReference type="Proteomes" id="UP001290455">
    <property type="component" value="Unassembled WGS sequence"/>
</dbReference>
<dbReference type="InterPro" id="IPR016181">
    <property type="entry name" value="Acyl_CoA_acyltransferase"/>
</dbReference>
<organism evidence="2 3">
    <name type="scientific">Robertmurraya mangrovi</name>
    <dbReference type="NCBI Taxonomy" id="3098077"/>
    <lineage>
        <taxon>Bacteria</taxon>
        <taxon>Bacillati</taxon>
        <taxon>Bacillota</taxon>
        <taxon>Bacilli</taxon>
        <taxon>Bacillales</taxon>
        <taxon>Bacillaceae</taxon>
        <taxon>Robertmurraya</taxon>
    </lineage>
</organism>
<reference evidence="2 3" key="1">
    <citation type="submission" date="2023-11" db="EMBL/GenBank/DDBJ databases">
        <title>Bacillus jintuensis, isolated from a mudflat on the Beibu Gulf coast.</title>
        <authorList>
            <person name="Li M."/>
        </authorList>
    </citation>
    <scope>NUCLEOTIDE SEQUENCE [LARGE SCALE GENOMIC DNA]</scope>
    <source>
        <strain evidence="2 3">31A1R</strain>
    </source>
</reference>
<dbReference type="SUPFAM" id="SSF55729">
    <property type="entry name" value="Acyl-CoA N-acyltransferases (Nat)"/>
    <property type="match status" value="1"/>
</dbReference>
<dbReference type="Gene3D" id="3.40.630.30">
    <property type="match status" value="1"/>
</dbReference>
<evidence type="ECO:0000313" key="2">
    <source>
        <dbReference type="EMBL" id="MDZ5471532.1"/>
    </source>
</evidence>
<name>A0ABU5IWM3_9BACI</name>